<feature type="transmembrane region" description="Helical" evidence="2">
    <location>
        <begin position="40"/>
        <end position="59"/>
    </location>
</feature>
<evidence type="ECO:0000313" key="4">
    <source>
        <dbReference type="Proteomes" id="UP000863577"/>
    </source>
</evidence>
<accession>A0AAN5T9E8</accession>
<dbReference type="EMBL" id="DACWOD010000002">
    <property type="protein sequence ID" value="HAU2395232.1"/>
    <property type="molecule type" value="Genomic_DNA"/>
</dbReference>
<comment type="caution">
    <text evidence="3">The sequence shown here is derived from an EMBL/GenBank/DDBJ whole genome shotgun (WGS) entry which is preliminary data.</text>
</comment>
<reference evidence="3" key="2">
    <citation type="submission" date="2019-09" db="EMBL/GenBank/DDBJ databases">
        <authorList>
            <consortium name="NCBI Pathogen Detection Project"/>
        </authorList>
    </citation>
    <scope>NUCLEOTIDE SEQUENCE</scope>
    <source>
        <strain evidence="3">CL18-200174</strain>
    </source>
</reference>
<feature type="compositionally biased region" description="Basic and acidic residues" evidence="1">
    <location>
        <begin position="79"/>
        <end position="99"/>
    </location>
</feature>
<sequence>MKEKECSKISTCLWTLRFEILGVILLAIGTVLTISTGNGLGIIALFTAGVVLCLFNKFCCYICSSKQPSCPICNAPHSYHSEKSSQILEKEDNEAKQAMDNEGGNQNNRRK</sequence>
<keyword evidence="2" id="KW-0812">Transmembrane</keyword>
<feature type="transmembrane region" description="Helical" evidence="2">
    <location>
        <begin position="12"/>
        <end position="34"/>
    </location>
</feature>
<protein>
    <submittedName>
        <fullName evidence="3">Uncharacterized protein</fullName>
    </submittedName>
</protein>
<dbReference type="RefSeq" id="WP_014842377.1">
    <property type="nucleotide sequence ID" value="NZ_CAXYJH010000013.1"/>
</dbReference>
<reference evidence="3" key="1">
    <citation type="journal article" date="2018" name="Genome Biol.">
        <title>SKESA: strategic k-mer extension for scrupulous assemblies.</title>
        <authorList>
            <person name="Souvorov A."/>
            <person name="Agarwala R."/>
            <person name="Lipman D.J."/>
        </authorList>
    </citation>
    <scope>NUCLEOTIDE SEQUENCE</scope>
    <source>
        <strain evidence="3">CL18-200174</strain>
    </source>
</reference>
<evidence type="ECO:0000256" key="1">
    <source>
        <dbReference type="SAM" id="MobiDB-lite"/>
    </source>
</evidence>
<dbReference type="AlphaFoldDB" id="A0AAN5T9E8"/>
<organism evidence="3 4">
    <name type="scientific">Legionella pneumophila</name>
    <dbReference type="NCBI Taxonomy" id="446"/>
    <lineage>
        <taxon>Bacteria</taxon>
        <taxon>Pseudomonadati</taxon>
        <taxon>Pseudomonadota</taxon>
        <taxon>Gammaproteobacteria</taxon>
        <taxon>Legionellales</taxon>
        <taxon>Legionellaceae</taxon>
        <taxon>Legionella</taxon>
    </lineage>
</organism>
<evidence type="ECO:0000313" key="3">
    <source>
        <dbReference type="EMBL" id="HAU2395232.1"/>
    </source>
</evidence>
<gene>
    <name evidence="3" type="ORF">JBK99_02650</name>
</gene>
<name>A0AAN5T9E8_LEGPN</name>
<proteinExistence type="predicted"/>
<keyword evidence="2" id="KW-1133">Transmembrane helix</keyword>
<dbReference type="Proteomes" id="UP000863577">
    <property type="component" value="Unassembled WGS sequence"/>
</dbReference>
<keyword evidence="2" id="KW-0472">Membrane</keyword>
<evidence type="ECO:0000256" key="2">
    <source>
        <dbReference type="SAM" id="Phobius"/>
    </source>
</evidence>
<feature type="region of interest" description="Disordered" evidence="1">
    <location>
        <begin position="78"/>
        <end position="111"/>
    </location>
</feature>